<evidence type="ECO:0000313" key="2">
    <source>
        <dbReference type="Proteomes" id="UP001162156"/>
    </source>
</evidence>
<dbReference type="EMBL" id="JANEYF010000231">
    <property type="protein sequence ID" value="KAJ8971302.1"/>
    <property type="molecule type" value="Genomic_DNA"/>
</dbReference>
<protein>
    <submittedName>
        <fullName evidence="1">Uncharacterized protein</fullName>
    </submittedName>
</protein>
<organism evidence="1 2">
    <name type="scientific">Rhamnusium bicolor</name>
    <dbReference type="NCBI Taxonomy" id="1586634"/>
    <lineage>
        <taxon>Eukaryota</taxon>
        <taxon>Metazoa</taxon>
        <taxon>Ecdysozoa</taxon>
        <taxon>Arthropoda</taxon>
        <taxon>Hexapoda</taxon>
        <taxon>Insecta</taxon>
        <taxon>Pterygota</taxon>
        <taxon>Neoptera</taxon>
        <taxon>Endopterygota</taxon>
        <taxon>Coleoptera</taxon>
        <taxon>Polyphaga</taxon>
        <taxon>Cucujiformia</taxon>
        <taxon>Chrysomeloidea</taxon>
        <taxon>Cerambycidae</taxon>
        <taxon>Lepturinae</taxon>
        <taxon>Rhagiini</taxon>
        <taxon>Rhamnusium</taxon>
    </lineage>
</organism>
<name>A0AAV8ZTM0_9CUCU</name>
<evidence type="ECO:0000313" key="1">
    <source>
        <dbReference type="EMBL" id="KAJ8971302.1"/>
    </source>
</evidence>
<keyword evidence="2" id="KW-1185">Reference proteome</keyword>
<reference evidence="1" key="1">
    <citation type="journal article" date="2023" name="Insect Mol. Biol.">
        <title>Genome sequencing provides insights into the evolution of gene families encoding plant cell wall-degrading enzymes in longhorned beetles.</title>
        <authorList>
            <person name="Shin N.R."/>
            <person name="Okamura Y."/>
            <person name="Kirsch R."/>
            <person name="Pauchet Y."/>
        </authorList>
    </citation>
    <scope>NUCLEOTIDE SEQUENCE</scope>
    <source>
        <strain evidence="1">RBIC_L_NR</strain>
    </source>
</reference>
<proteinExistence type="predicted"/>
<dbReference type="Proteomes" id="UP001162156">
    <property type="component" value="Unassembled WGS sequence"/>
</dbReference>
<comment type="caution">
    <text evidence="1">The sequence shown here is derived from an EMBL/GenBank/DDBJ whole genome shotgun (WGS) entry which is preliminary data.</text>
</comment>
<gene>
    <name evidence="1" type="ORF">NQ314_000779</name>
</gene>
<sequence length="65" mass="7222">MSVIHCTGHIVKSNTDVKKENNKGSMQSCFVAVGQPIPHPLKYRSSIATTDIFDKAQFGYEVYTC</sequence>
<dbReference type="AlphaFoldDB" id="A0AAV8ZTM0"/>
<accession>A0AAV8ZTM0</accession>